<dbReference type="EMBL" id="HBUF01316589">
    <property type="protein sequence ID" value="CAG6694130.1"/>
    <property type="molecule type" value="Transcribed_RNA"/>
</dbReference>
<keyword evidence="1" id="KW-1133">Transmembrane helix</keyword>
<keyword evidence="1" id="KW-0472">Membrane</keyword>
<evidence type="ECO:0000313" key="2">
    <source>
        <dbReference type="EMBL" id="CAG6694129.1"/>
    </source>
</evidence>
<feature type="transmembrane region" description="Helical" evidence="1">
    <location>
        <begin position="88"/>
        <end position="113"/>
    </location>
</feature>
<organism evidence="2">
    <name type="scientific">Cacopsylla melanoneura</name>
    <dbReference type="NCBI Taxonomy" id="428564"/>
    <lineage>
        <taxon>Eukaryota</taxon>
        <taxon>Metazoa</taxon>
        <taxon>Ecdysozoa</taxon>
        <taxon>Arthropoda</taxon>
        <taxon>Hexapoda</taxon>
        <taxon>Insecta</taxon>
        <taxon>Pterygota</taxon>
        <taxon>Neoptera</taxon>
        <taxon>Paraneoptera</taxon>
        <taxon>Hemiptera</taxon>
        <taxon>Sternorrhyncha</taxon>
        <taxon>Psylloidea</taxon>
        <taxon>Psyllidae</taxon>
        <taxon>Psyllinae</taxon>
        <taxon>Cacopsylla</taxon>
    </lineage>
</organism>
<protein>
    <submittedName>
        <fullName evidence="2">Uncharacterized protein</fullName>
    </submittedName>
</protein>
<keyword evidence="1" id="KW-0812">Transmembrane</keyword>
<reference evidence="2" key="1">
    <citation type="submission" date="2021-05" db="EMBL/GenBank/DDBJ databases">
        <authorList>
            <person name="Alioto T."/>
            <person name="Alioto T."/>
            <person name="Gomez Garrido J."/>
        </authorList>
    </citation>
    <scope>NUCLEOTIDE SEQUENCE</scope>
</reference>
<name>A0A8D8XGI9_9HEMI</name>
<accession>A0A8D8XGI9</accession>
<proteinExistence type="predicted"/>
<sequence length="118" mass="13268">MVRWQKIPMSLTSHLGKLPNKNTDDDYYQLCRDIGDVCQSSCLFLTVTFLWVRAAKRPDGEQLSCCLPSLAASFVDPSPSEQIMRTGIFFSLLCCPLGFNILLFFGSTAVLVYTRSFN</sequence>
<dbReference type="AlphaFoldDB" id="A0A8D8XGI9"/>
<dbReference type="EMBL" id="HBUF01316588">
    <property type="protein sequence ID" value="CAG6694129.1"/>
    <property type="molecule type" value="Transcribed_RNA"/>
</dbReference>
<evidence type="ECO:0000256" key="1">
    <source>
        <dbReference type="SAM" id="Phobius"/>
    </source>
</evidence>